<dbReference type="SUPFAM" id="SSF48452">
    <property type="entry name" value="TPR-like"/>
    <property type="match status" value="1"/>
</dbReference>
<feature type="transmembrane region" description="Helical" evidence="2">
    <location>
        <begin position="12"/>
        <end position="30"/>
    </location>
</feature>
<evidence type="ECO:0000256" key="1">
    <source>
        <dbReference type="SAM" id="MobiDB-lite"/>
    </source>
</evidence>
<gene>
    <name evidence="3" type="ORF">ACD_49C00056G0004</name>
</gene>
<sequence>MDFLLSSALLKYEILFLLLNLVYIVFHMMYETTNFLIRIRNIVSPKRINIEDTINEMAKEENADENDNSTKIVENWENTDENNSLKNEKNKEKAKEELTPEEKNNISEFIKITKTKIARWEYVDAKAKIIEWLSIDKFNKDLNLLLASLYEKDKDYKKAELIYKDLIVLNDVDTEIYLKLWFILSLQSKYEVAYEIYKKLHSLDKKNTEAIEMLANLGHHLSYFEDSLDFAKKYLKDNPRNMDMLYLQAINFVNLWRRNDAVEMLKKVKVIEPYNVKVNELMDKLNIELELEKNFSK</sequence>
<evidence type="ECO:0000256" key="2">
    <source>
        <dbReference type="SAM" id="Phobius"/>
    </source>
</evidence>
<dbReference type="Gene3D" id="1.25.40.10">
    <property type="entry name" value="Tetratricopeptide repeat domain"/>
    <property type="match status" value="1"/>
</dbReference>
<protein>
    <submittedName>
        <fullName evidence="3">Uncharacterized protein</fullName>
    </submittedName>
</protein>
<comment type="caution">
    <text evidence="3">The sequence shown here is derived from an EMBL/GenBank/DDBJ whole genome shotgun (WGS) entry which is preliminary data.</text>
</comment>
<keyword evidence="2" id="KW-0812">Transmembrane</keyword>
<name>K2BVJ6_9BACT</name>
<dbReference type="AlphaFoldDB" id="K2BVJ6"/>
<reference evidence="3" key="1">
    <citation type="journal article" date="2012" name="Science">
        <title>Fermentation, hydrogen, and sulfur metabolism in multiple uncultivated bacterial phyla.</title>
        <authorList>
            <person name="Wrighton K.C."/>
            <person name="Thomas B.C."/>
            <person name="Sharon I."/>
            <person name="Miller C.S."/>
            <person name="Castelle C.J."/>
            <person name="VerBerkmoes N.C."/>
            <person name="Wilkins M.J."/>
            <person name="Hettich R.L."/>
            <person name="Lipton M.S."/>
            <person name="Williams K.H."/>
            <person name="Long P.E."/>
            <person name="Banfield J.F."/>
        </authorList>
    </citation>
    <scope>NUCLEOTIDE SEQUENCE [LARGE SCALE GENOMIC DNA]</scope>
</reference>
<organism evidence="3">
    <name type="scientific">uncultured bacterium</name>
    <name type="common">gcode 4</name>
    <dbReference type="NCBI Taxonomy" id="1234023"/>
    <lineage>
        <taxon>Bacteria</taxon>
        <taxon>environmental samples</taxon>
    </lineage>
</organism>
<evidence type="ECO:0000313" key="3">
    <source>
        <dbReference type="EMBL" id="EKD66249.1"/>
    </source>
</evidence>
<feature type="region of interest" description="Disordered" evidence="1">
    <location>
        <begin position="61"/>
        <end position="98"/>
    </location>
</feature>
<accession>K2BVJ6</accession>
<proteinExistence type="predicted"/>
<dbReference type="InterPro" id="IPR011990">
    <property type="entry name" value="TPR-like_helical_dom_sf"/>
</dbReference>
<feature type="compositionally biased region" description="Basic and acidic residues" evidence="1">
    <location>
        <begin position="86"/>
        <end position="98"/>
    </location>
</feature>
<keyword evidence="2" id="KW-0472">Membrane</keyword>
<dbReference type="EMBL" id="AMFJ01021642">
    <property type="protein sequence ID" value="EKD66249.1"/>
    <property type="molecule type" value="Genomic_DNA"/>
</dbReference>
<keyword evidence="2" id="KW-1133">Transmembrane helix</keyword>